<proteinExistence type="predicted"/>
<evidence type="ECO:0000313" key="1">
    <source>
        <dbReference type="EMBL" id="JAE24641.1"/>
    </source>
</evidence>
<dbReference type="EMBL" id="GBRH01173255">
    <property type="protein sequence ID" value="JAE24641.1"/>
    <property type="molecule type" value="Transcribed_RNA"/>
</dbReference>
<reference evidence="1" key="2">
    <citation type="journal article" date="2015" name="Data Brief">
        <title>Shoot transcriptome of the giant reed, Arundo donax.</title>
        <authorList>
            <person name="Barrero R.A."/>
            <person name="Guerrero F.D."/>
            <person name="Moolhuijzen P."/>
            <person name="Goolsby J.A."/>
            <person name="Tidwell J."/>
            <person name="Bellgard S.E."/>
            <person name="Bellgard M.I."/>
        </authorList>
    </citation>
    <scope>NUCLEOTIDE SEQUENCE</scope>
    <source>
        <tissue evidence="1">Shoot tissue taken approximately 20 cm above the soil surface</tissue>
    </source>
</reference>
<organism evidence="1">
    <name type="scientific">Arundo donax</name>
    <name type="common">Giant reed</name>
    <name type="synonym">Donax arundinaceus</name>
    <dbReference type="NCBI Taxonomy" id="35708"/>
    <lineage>
        <taxon>Eukaryota</taxon>
        <taxon>Viridiplantae</taxon>
        <taxon>Streptophyta</taxon>
        <taxon>Embryophyta</taxon>
        <taxon>Tracheophyta</taxon>
        <taxon>Spermatophyta</taxon>
        <taxon>Magnoliopsida</taxon>
        <taxon>Liliopsida</taxon>
        <taxon>Poales</taxon>
        <taxon>Poaceae</taxon>
        <taxon>PACMAD clade</taxon>
        <taxon>Arundinoideae</taxon>
        <taxon>Arundineae</taxon>
        <taxon>Arundo</taxon>
    </lineage>
</organism>
<accession>A0A0A9GQ42</accession>
<reference evidence="1" key="1">
    <citation type="submission" date="2014-09" db="EMBL/GenBank/DDBJ databases">
        <authorList>
            <person name="Magalhaes I.L.F."/>
            <person name="Oliveira U."/>
            <person name="Santos F.R."/>
            <person name="Vidigal T.H.D.A."/>
            <person name="Brescovit A.D."/>
            <person name="Santos A.J."/>
        </authorList>
    </citation>
    <scope>NUCLEOTIDE SEQUENCE</scope>
    <source>
        <tissue evidence="1">Shoot tissue taken approximately 20 cm above the soil surface</tissue>
    </source>
</reference>
<name>A0A0A9GQ42_ARUDO</name>
<protein>
    <submittedName>
        <fullName evidence="1">Uncharacterized protein</fullName>
    </submittedName>
</protein>
<sequence length="11" mass="1126">MGDTTTTSLIS</sequence>